<reference evidence="2" key="1">
    <citation type="submission" date="2018-06" db="EMBL/GenBank/DDBJ databases">
        <authorList>
            <person name="Ashton P.M."/>
            <person name="Dallman T."/>
            <person name="Nair S."/>
            <person name="De Pinna E."/>
            <person name="Peters T."/>
            <person name="Grant K."/>
        </authorList>
    </citation>
    <scope>NUCLEOTIDE SEQUENCE [LARGE SCALE GENOMIC DNA]</scope>
    <source>
        <strain evidence="2">160804</strain>
    </source>
</reference>
<gene>
    <name evidence="2" type="ORF">DQK32_02555</name>
</gene>
<keyword evidence="1" id="KW-0472">Membrane</keyword>
<feature type="transmembrane region" description="Helical" evidence="1">
    <location>
        <begin position="42"/>
        <end position="64"/>
    </location>
</feature>
<comment type="caution">
    <text evidence="2">The sequence shown here is derived from an EMBL/GenBank/DDBJ whole genome shotgun (WGS) entry which is preliminary data.</text>
</comment>
<keyword evidence="1" id="KW-0812">Transmembrane</keyword>
<evidence type="ECO:0000256" key="1">
    <source>
        <dbReference type="SAM" id="Phobius"/>
    </source>
</evidence>
<dbReference type="AlphaFoldDB" id="A0A5U9VGB1"/>
<accession>A0A5U9VGB1</accession>
<evidence type="ECO:0000313" key="2">
    <source>
        <dbReference type="EMBL" id="EBS4544786.1"/>
    </source>
</evidence>
<protein>
    <submittedName>
        <fullName evidence="2">Uncharacterized protein</fullName>
    </submittedName>
</protein>
<keyword evidence="1" id="KW-1133">Transmembrane helix</keyword>
<proteinExistence type="predicted"/>
<dbReference type="Proteomes" id="UP000839885">
    <property type="component" value="Unassembled WGS sequence"/>
</dbReference>
<organism evidence="2">
    <name type="scientific">Salmonella newport</name>
    <dbReference type="NCBI Taxonomy" id="108619"/>
    <lineage>
        <taxon>Bacteria</taxon>
        <taxon>Pseudomonadati</taxon>
        <taxon>Pseudomonadota</taxon>
        <taxon>Gammaproteobacteria</taxon>
        <taxon>Enterobacterales</taxon>
        <taxon>Enterobacteriaceae</taxon>
        <taxon>Salmonella</taxon>
    </lineage>
</organism>
<sequence>MKTMINLSRIKARLHFELKTSKKACRDALPEMIKTLTNGLTFLIYAFFISVGLVLGFFFTVGLIRG</sequence>
<dbReference type="EMBL" id="AAGVNP010000008">
    <property type="protein sequence ID" value="EBS4544786.1"/>
    <property type="molecule type" value="Genomic_DNA"/>
</dbReference>
<name>A0A5U9VGB1_SALNE</name>